<organism evidence="1 2">
    <name type="scientific">Peronosclerospora sorghi</name>
    <dbReference type="NCBI Taxonomy" id="230839"/>
    <lineage>
        <taxon>Eukaryota</taxon>
        <taxon>Sar</taxon>
        <taxon>Stramenopiles</taxon>
        <taxon>Oomycota</taxon>
        <taxon>Peronosporomycetes</taxon>
        <taxon>Peronosporales</taxon>
        <taxon>Peronosporaceae</taxon>
        <taxon>Peronosclerospora</taxon>
    </lineage>
</organism>
<evidence type="ECO:0000313" key="2">
    <source>
        <dbReference type="Proteomes" id="UP001163321"/>
    </source>
</evidence>
<proteinExistence type="predicted"/>
<comment type="caution">
    <text evidence="1">The sequence shown here is derived from an EMBL/GenBank/DDBJ whole genome shotgun (WGS) entry which is preliminary data.</text>
</comment>
<dbReference type="EMBL" id="CM047591">
    <property type="protein sequence ID" value="KAI9918703.1"/>
    <property type="molecule type" value="Genomic_DNA"/>
</dbReference>
<evidence type="ECO:0000313" key="1">
    <source>
        <dbReference type="EMBL" id="KAI9918703.1"/>
    </source>
</evidence>
<protein>
    <submittedName>
        <fullName evidence="1">Uncharacterized protein</fullName>
    </submittedName>
</protein>
<sequence length="322" mass="36939">MSIQRLYNGNIELGVHIADFSYFVEHGSALDMEARRRGTAVYLVVQRLDMLPSVLSADLCSLHQNRDRFASPRLEAETVYDHDSFESQDDEDPPAASHEKTTHRKNRRTPKRQRYVGGYEKQGEYDDVIFIQPEGNPADLPEDVVRETRVQLSSTKKGLMDKLEAIFAQQQKTVNRHVKGLKDMSVDEMCTLHTQICELRSFVVKTLVHAGEYLINKIISILQAKRDEPPDALENFECNFDALQSKLNECSPSIRNVQNAVERELARRGKEVSRENDVEAAQFSDRIEADAVDMEMDPTDRWDSELMGLLFHSTTKRFNMML</sequence>
<name>A0ACC0WKU7_9STRA</name>
<keyword evidence="2" id="KW-1185">Reference proteome</keyword>
<dbReference type="Proteomes" id="UP001163321">
    <property type="component" value="Chromosome 12"/>
</dbReference>
<gene>
    <name evidence="1" type="ORF">PsorP6_011825</name>
</gene>
<reference evidence="1 2" key="1">
    <citation type="journal article" date="2022" name="bioRxiv">
        <title>The genome of the oomycete Peronosclerospora sorghi, a cosmopolitan pathogen of maize and sorghum, is inflated with dispersed pseudogenes.</title>
        <authorList>
            <person name="Fletcher K."/>
            <person name="Martin F."/>
            <person name="Isakeit T."/>
            <person name="Cavanaugh K."/>
            <person name="Magill C."/>
            <person name="Michelmore R."/>
        </authorList>
    </citation>
    <scope>NUCLEOTIDE SEQUENCE [LARGE SCALE GENOMIC DNA]</scope>
    <source>
        <strain evidence="1">P6</strain>
    </source>
</reference>
<accession>A0ACC0WKU7</accession>